<proteinExistence type="predicted"/>
<protein>
    <submittedName>
        <fullName evidence="1">Uncharacterized protein</fullName>
    </submittedName>
</protein>
<dbReference type="EMBL" id="JX904205">
    <property type="protein sequence ID" value="AGA18296.1"/>
    <property type="molecule type" value="Genomic_DNA"/>
</dbReference>
<name>S4TE33_9VIRU</name>
<sequence length="170" mass="18506">MAKNSFFLRAQVNAQDDGSFYETEIDLGSYTNLGSSKPEVLRIHEIQAFVHDSDGEVPNMSGDKADTATWQLTTQSQSDLVTPLDDSYVAGAMGAWRNPDSETFPPSQSFVQQLLAQDWQNGYVVAVPSLFLGGLTGSNWAEDVYVSLIMECTTEPMSKANAVALAVSQQ</sequence>
<organism evidence="1">
    <name type="scientific">uncultured marine virus</name>
    <dbReference type="NCBI Taxonomy" id="186617"/>
    <lineage>
        <taxon>Viruses</taxon>
        <taxon>environmental samples</taxon>
    </lineage>
</organism>
<evidence type="ECO:0000313" key="1">
    <source>
        <dbReference type="EMBL" id="AGA18296.1"/>
    </source>
</evidence>
<accession>S4TE33</accession>
<reference evidence="1" key="1">
    <citation type="journal article" date="2013" name="ISME J.">
        <title>Previously unknown and highly divergent ssDNA viruses populate the oceans.</title>
        <authorList>
            <person name="Labonte J.M."/>
            <person name="Suttle C.A."/>
        </authorList>
    </citation>
    <scope>NUCLEOTIDE SEQUENCE</scope>
</reference>